<feature type="compositionally biased region" description="Low complexity" evidence="1">
    <location>
        <begin position="545"/>
        <end position="554"/>
    </location>
</feature>
<dbReference type="SUPFAM" id="SSF46689">
    <property type="entry name" value="Homeodomain-like"/>
    <property type="match status" value="1"/>
</dbReference>
<feature type="compositionally biased region" description="Basic and acidic residues" evidence="1">
    <location>
        <begin position="273"/>
        <end position="284"/>
    </location>
</feature>
<keyword evidence="3" id="KW-1185">Reference proteome</keyword>
<protein>
    <submittedName>
        <fullName evidence="2">Uncharacterized protein</fullName>
    </submittedName>
</protein>
<dbReference type="Proteomes" id="UP000308768">
    <property type="component" value="Unassembled WGS sequence"/>
</dbReference>
<evidence type="ECO:0000313" key="3">
    <source>
        <dbReference type="Proteomes" id="UP000308768"/>
    </source>
</evidence>
<dbReference type="InterPro" id="IPR009057">
    <property type="entry name" value="Homeodomain-like_sf"/>
</dbReference>
<dbReference type="AlphaFoldDB" id="A0A4U0WKV5"/>
<feature type="compositionally biased region" description="Low complexity" evidence="1">
    <location>
        <begin position="160"/>
        <end position="174"/>
    </location>
</feature>
<comment type="caution">
    <text evidence="2">The sequence shown here is derived from an EMBL/GenBank/DDBJ whole genome shotgun (WGS) entry which is preliminary data.</text>
</comment>
<feature type="region of interest" description="Disordered" evidence="1">
    <location>
        <begin position="236"/>
        <end position="292"/>
    </location>
</feature>
<evidence type="ECO:0000313" key="2">
    <source>
        <dbReference type="EMBL" id="TKA63724.1"/>
    </source>
</evidence>
<organism evidence="2 3">
    <name type="scientific">Cryomyces minteri</name>
    <dbReference type="NCBI Taxonomy" id="331657"/>
    <lineage>
        <taxon>Eukaryota</taxon>
        <taxon>Fungi</taxon>
        <taxon>Dikarya</taxon>
        <taxon>Ascomycota</taxon>
        <taxon>Pezizomycotina</taxon>
        <taxon>Dothideomycetes</taxon>
        <taxon>Dothideomycetes incertae sedis</taxon>
        <taxon>Cryomyces</taxon>
    </lineage>
</organism>
<dbReference type="OrthoDB" id="3255572at2759"/>
<accession>A0A4U0WKV5</accession>
<reference evidence="2 3" key="1">
    <citation type="submission" date="2017-03" db="EMBL/GenBank/DDBJ databases">
        <title>Genomes of endolithic fungi from Antarctica.</title>
        <authorList>
            <person name="Coleine C."/>
            <person name="Masonjones S."/>
            <person name="Stajich J.E."/>
        </authorList>
    </citation>
    <scope>NUCLEOTIDE SEQUENCE [LARGE SCALE GENOMIC DNA]</scope>
    <source>
        <strain evidence="2 3">CCFEE 5187</strain>
    </source>
</reference>
<proteinExistence type="predicted"/>
<feature type="compositionally biased region" description="Low complexity" evidence="1">
    <location>
        <begin position="572"/>
        <end position="586"/>
    </location>
</feature>
<evidence type="ECO:0000256" key="1">
    <source>
        <dbReference type="SAM" id="MobiDB-lite"/>
    </source>
</evidence>
<dbReference type="STRING" id="331657.A0A4U0WKV5"/>
<feature type="region of interest" description="Disordered" evidence="1">
    <location>
        <begin position="478"/>
        <end position="523"/>
    </location>
</feature>
<feature type="compositionally biased region" description="Polar residues" evidence="1">
    <location>
        <begin position="601"/>
        <end position="614"/>
    </location>
</feature>
<feature type="compositionally biased region" description="Polar residues" evidence="1">
    <location>
        <begin position="478"/>
        <end position="493"/>
    </location>
</feature>
<gene>
    <name evidence="2" type="ORF">B0A49_09419</name>
</gene>
<feature type="compositionally biased region" description="Low complexity" evidence="1">
    <location>
        <begin position="246"/>
        <end position="255"/>
    </location>
</feature>
<dbReference type="EMBL" id="NAJN01001361">
    <property type="protein sequence ID" value="TKA63724.1"/>
    <property type="molecule type" value="Genomic_DNA"/>
</dbReference>
<feature type="region of interest" description="Disordered" evidence="1">
    <location>
        <begin position="130"/>
        <end position="182"/>
    </location>
</feature>
<sequence>MPGPTRHSAEVRAQVQSLIEAGHDNAYIEAACPTVSERTLRRWRLNIQRFNKMGGDAKPTGRPRLLDPKVEDALFEWLAENPAAKYDEMQWYVYDRFRIETTSRTLRRAFDRRNTSKKALQYFAARRDGRAGYAHPDPTRTYTSPYAPTPGSPMGDMSHAQEAAQAALAMGQNPAPHPSQLPAPSAIMQPSAMMQASFPIQMDADDEETLQLQLQQIALQKAEVELKLKMRNIQREKRASSGALASPSIPSSTPSSKRRSNARSGPALSSGQLHEEQERQHEPEPEPGQEQAPISNTLEHRLNEALSSAQSQSQEGTMEFPALQRPKVSLPKSMRTDLLDANWVSTHLQWPNAAAATLSKAMLDHGLFSYRKSEIPKFNAIIKALQPLIDREGRGGGVVWEDGKHDDLLSERVKMKMTAIRSHMIAAGEIVRREGGYTGWKRAGEVDDLAEDLRAAEQLKAQLGEQGFQYLQQEAQQRMVQDSQQAQHAANHTSHGRAHQAADNTVHEHEDPTHQAQQALHHAAAHHSLEQNIHNHSSAMQEDVQQQQQQQQQQPGHGSVQYDGHYVNPYAMPQRQQQQQQQQMPQLTSQTGLHHEGQIDPSLQTLVHATQTTS</sequence>
<name>A0A4U0WKV5_9PEZI</name>
<feature type="region of interest" description="Disordered" evidence="1">
    <location>
        <begin position="538"/>
        <end position="614"/>
    </location>
</feature>
<feature type="region of interest" description="Disordered" evidence="1">
    <location>
        <begin position="305"/>
        <end position="327"/>
    </location>
</feature>